<dbReference type="PANTHER" id="PTHR43329">
    <property type="entry name" value="EPOXIDE HYDROLASE"/>
    <property type="match status" value="1"/>
</dbReference>
<organism evidence="3 4">
    <name type="scientific">Acinetobacter radioresistens</name>
    <dbReference type="NCBI Taxonomy" id="40216"/>
    <lineage>
        <taxon>Bacteria</taxon>
        <taxon>Pseudomonadati</taxon>
        <taxon>Pseudomonadota</taxon>
        <taxon>Gammaproteobacteria</taxon>
        <taxon>Moraxellales</taxon>
        <taxon>Moraxellaceae</taxon>
        <taxon>Acinetobacter</taxon>
    </lineage>
</organism>
<gene>
    <name evidence="3" type="ORF">FHY67_13765</name>
</gene>
<evidence type="ECO:0000313" key="4">
    <source>
        <dbReference type="Proteomes" id="UP000314285"/>
    </source>
</evidence>
<dbReference type="PRINTS" id="PR00412">
    <property type="entry name" value="EPOXHYDRLASE"/>
</dbReference>
<reference evidence="3 4" key="1">
    <citation type="submission" date="2019-06" db="EMBL/GenBank/DDBJ databases">
        <title>Genome of Acinetobacter radioresistens APH1, a phenol degrading strain.</title>
        <authorList>
            <person name="Liu Y."/>
        </authorList>
    </citation>
    <scope>NUCLEOTIDE SEQUENCE [LARGE SCALE GENOMIC DNA]</scope>
    <source>
        <strain evidence="3 4">APH1</strain>
    </source>
</reference>
<sequence>MIDLSKQRLERYHRGELSFDLIDSGPLEGEAVVLLHGFPETAQCWDQVRVQLNAAGFRTFAPNQRGYSLDARPEGRQAYRMQELLQDLDLLIDQINQPVHLVGHDWGAIVAWEYAMHYPKKLKNLVVLSVPHPGAFLRALLASNQLFKSYYIGLFQLPKLPELLFEKFPKIGLGLLKNSGMTKQQLEIFKTEMLEQGRLSYSLNWYRALPFNARFQRFDPVTVPTLFIGGTQDVAISDAGVKLNQRYVQAPYREVMLEANHWLPVQQAAVVSQLILEQIQA</sequence>
<dbReference type="GO" id="GO:0016787">
    <property type="term" value="F:hydrolase activity"/>
    <property type="evidence" value="ECO:0007669"/>
    <property type="project" value="UniProtKB-KW"/>
</dbReference>
<dbReference type="InterPro" id="IPR000639">
    <property type="entry name" value="Epox_hydrolase-like"/>
</dbReference>
<dbReference type="SUPFAM" id="SSF53474">
    <property type="entry name" value="alpha/beta-Hydrolases"/>
    <property type="match status" value="1"/>
</dbReference>
<name>A0A8H2K196_ACIRA</name>
<dbReference type="InterPro" id="IPR029058">
    <property type="entry name" value="AB_hydrolase_fold"/>
</dbReference>
<dbReference type="Gene3D" id="3.40.50.1820">
    <property type="entry name" value="alpha/beta hydrolase"/>
    <property type="match status" value="1"/>
</dbReference>
<dbReference type="RefSeq" id="WP_005023808.1">
    <property type="nucleotide sequence ID" value="NZ_JAATOZ010000008.1"/>
</dbReference>
<protein>
    <submittedName>
        <fullName evidence="3">Alpha/beta fold hydrolase</fullName>
    </submittedName>
</protein>
<dbReference type="Pfam" id="PF00561">
    <property type="entry name" value="Abhydrolase_1"/>
    <property type="match status" value="1"/>
</dbReference>
<comment type="caution">
    <text evidence="3">The sequence shown here is derived from an EMBL/GenBank/DDBJ whole genome shotgun (WGS) entry which is preliminary data.</text>
</comment>
<dbReference type="EMBL" id="VFBM01000016">
    <property type="protein sequence ID" value="TNX86165.1"/>
    <property type="molecule type" value="Genomic_DNA"/>
</dbReference>
<proteinExistence type="predicted"/>
<evidence type="ECO:0000313" key="3">
    <source>
        <dbReference type="EMBL" id="TNX86165.1"/>
    </source>
</evidence>
<keyword evidence="1 3" id="KW-0378">Hydrolase</keyword>
<dbReference type="AlphaFoldDB" id="A0A8H2K196"/>
<accession>A0A8H2K196</accession>
<dbReference type="Proteomes" id="UP000314285">
    <property type="component" value="Unassembled WGS sequence"/>
</dbReference>
<dbReference type="InterPro" id="IPR000073">
    <property type="entry name" value="AB_hydrolase_1"/>
</dbReference>
<dbReference type="PRINTS" id="PR00111">
    <property type="entry name" value="ABHYDROLASE"/>
</dbReference>
<feature type="domain" description="AB hydrolase-1" evidence="2">
    <location>
        <begin position="31"/>
        <end position="263"/>
    </location>
</feature>
<evidence type="ECO:0000256" key="1">
    <source>
        <dbReference type="ARBA" id="ARBA00022801"/>
    </source>
</evidence>
<evidence type="ECO:0000259" key="2">
    <source>
        <dbReference type="Pfam" id="PF00561"/>
    </source>
</evidence>